<dbReference type="Pfam" id="PF00196">
    <property type="entry name" value="GerE"/>
    <property type="match status" value="1"/>
</dbReference>
<accession>A0A089QDE2</accession>
<feature type="modified residue" description="4-aspartylphosphate" evidence="3">
    <location>
        <position position="72"/>
    </location>
</feature>
<dbReference type="HOGENOM" id="CLU_000445_90_1_5"/>
<evidence type="ECO:0000256" key="1">
    <source>
        <dbReference type="ARBA" id="ARBA00022553"/>
    </source>
</evidence>
<reference evidence="6 7" key="1">
    <citation type="journal article" date="2014" name="PLoS ONE">
        <title>Genome Information of Methylobacterium oryzae, a Plant-Probiotic Methylotroph in the Phyllosphere.</title>
        <authorList>
            <person name="Kwak M.J."/>
            <person name="Jeong H."/>
            <person name="Madhaiyan M."/>
            <person name="Lee Y."/>
            <person name="Sa T.M."/>
            <person name="Oh T.K."/>
            <person name="Kim J.F."/>
        </authorList>
    </citation>
    <scope>NUCLEOTIDE SEQUENCE [LARGE SCALE GENOMIC DNA]</scope>
    <source>
        <strain evidence="6 7">CBMB20</strain>
    </source>
</reference>
<dbReference type="PRINTS" id="PR00038">
    <property type="entry name" value="HTHLUXR"/>
</dbReference>
<dbReference type="SUPFAM" id="SSF52172">
    <property type="entry name" value="CheY-like"/>
    <property type="match status" value="1"/>
</dbReference>
<proteinExistence type="predicted"/>
<gene>
    <name evidence="6" type="ORF">MOC_4849</name>
</gene>
<evidence type="ECO:0000256" key="2">
    <source>
        <dbReference type="ARBA" id="ARBA00023125"/>
    </source>
</evidence>
<dbReference type="Gene3D" id="1.10.10.10">
    <property type="entry name" value="Winged helix-like DNA-binding domain superfamily/Winged helix DNA-binding domain"/>
    <property type="match status" value="1"/>
</dbReference>
<dbReference type="InterPro" id="IPR011006">
    <property type="entry name" value="CheY-like_superfamily"/>
</dbReference>
<dbReference type="GO" id="GO:0003677">
    <property type="term" value="F:DNA binding"/>
    <property type="evidence" value="ECO:0007669"/>
    <property type="project" value="UniProtKB-KW"/>
</dbReference>
<dbReference type="Proteomes" id="UP000029492">
    <property type="component" value="Chromosome"/>
</dbReference>
<dbReference type="KEGG" id="mor:MOC_4849"/>
<dbReference type="CDD" id="cd17535">
    <property type="entry name" value="REC_NarL-like"/>
    <property type="match status" value="1"/>
</dbReference>
<dbReference type="eggNOG" id="COG2197">
    <property type="taxonomic scope" value="Bacteria"/>
</dbReference>
<dbReference type="InterPro" id="IPR000792">
    <property type="entry name" value="Tscrpt_reg_LuxR_C"/>
</dbReference>
<dbReference type="Gene3D" id="3.40.50.2300">
    <property type="match status" value="1"/>
</dbReference>
<dbReference type="InterPro" id="IPR016032">
    <property type="entry name" value="Sig_transdc_resp-reg_C-effctor"/>
</dbReference>
<dbReference type="InterPro" id="IPR036388">
    <property type="entry name" value="WH-like_DNA-bd_sf"/>
</dbReference>
<dbReference type="SMART" id="SM00421">
    <property type="entry name" value="HTH_LUXR"/>
    <property type="match status" value="1"/>
</dbReference>
<protein>
    <submittedName>
        <fullName evidence="6">Two component LuxR family transcriptional regulator</fullName>
    </submittedName>
</protein>
<evidence type="ECO:0000259" key="5">
    <source>
        <dbReference type="PROSITE" id="PS50110"/>
    </source>
</evidence>
<dbReference type="CDD" id="cd06170">
    <property type="entry name" value="LuxR_C_like"/>
    <property type="match status" value="1"/>
</dbReference>
<dbReference type="STRING" id="693986.MOC_4849"/>
<dbReference type="AlphaFoldDB" id="A0A089QDE2"/>
<dbReference type="PROSITE" id="PS50043">
    <property type="entry name" value="HTH_LUXR_2"/>
    <property type="match status" value="1"/>
</dbReference>
<dbReference type="InterPro" id="IPR001789">
    <property type="entry name" value="Sig_transdc_resp-reg_receiver"/>
</dbReference>
<sequence length="230" mass="24250">MSAARASADWPAGGDGAAILDAVLIVDDHPVVRRGFRHLAEDAGVRAVHEAADVVSGYRTFHRHRPGLVVTDLGFRDQGLSGLSLIRRVRALEPATRILAFSMHDDPVIVARAIEGGAHGFVLKDTAVTRFHEALAAVSAGHSYLPHEVATKIAMLNAGLLDSPLARLTAREVQVLSLLGAGKSNEAIADSLSMSHRSVSAIVSGMKQKLGAGSLADLLRIALSRDGRPV</sequence>
<dbReference type="PANTHER" id="PTHR43214:SF43">
    <property type="entry name" value="TWO-COMPONENT RESPONSE REGULATOR"/>
    <property type="match status" value="1"/>
</dbReference>
<name>A0A089QDE2_9HYPH</name>
<dbReference type="PROSITE" id="PS50110">
    <property type="entry name" value="RESPONSE_REGULATORY"/>
    <property type="match status" value="1"/>
</dbReference>
<dbReference type="SUPFAM" id="SSF46894">
    <property type="entry name" value="C-terminal effector domain of the bipartite response regulators"/>
    <property type="match status" value="1"/>
</dbReference>
<dbReference type="Pfam" id="PF00072">
    <property type="entry name" value="Response_reg"/>
    <property type="match status" value="1"/>
</dbReference>
<dbReference type="EMBL" id="CP003811">
    <property type="protein sequence ID" value="AIQ92604.1"/>
    <property type="molecule type" value="Genomic_DNA"/>
</dbReference>
<dbReference type="GeneID" id="96605692"/>
<evidence type="ECO:0000313" key="7">
    <source>
        <dbReference type="Proteomes" id="UP000029492"/>
    </source>
</evidence>
<evidence type="ECO:0000313" key="6">
    <source>
        <dbReference type="EMBL" id="AIQ92604.1"/>
    </source>
</evidence>
<organism evidence="6 7">
    <name type="scientific">Methylobacterium oryzae CBMB20</name>
    <dbReference type="NCBI Taxonomy" id="693986"/>
    <lineage>
        <taxon>Bacteria</taxon>
        <taxon>Pseudomonadati</taxon>
        <taxon>Pseudomonadota</taxon>
        <taxon>Alphaproteobacteria</taxon>
        <taxon>Hyphomicrobiales</taxon>
        <taxon>Methylobacteriaceae</taxon>
        <taxon>Methylobacterium</taxon>
    </lineage>
</organism>
<feature type="domain" description="HTH luxR-type" evidence="4">
    <location>
        <begin position="161"/>
        <end position="226"/>
    </location>
</feature>
<dbReference type="PANTHER" id="PTHR43214">
    <property type="entry name" value="TWO-COMPONENT RESPONSE REGULATOR"/>
    <property type="match status" value="1"/>
</dbReference>
<keyword evidence="2" id="KW-0238">DNA-binding</keyword>
<dbReference type="InterPro" id="IPR039420">
    <property type="entry name" value="WalR-like"/>
</dbReference>
<dbReference type="GO" id="GO:0006355">
    <property type="term" value="P:regulation of DNA-templated transcription"/>
    <property type="evidence" value="ECO:0007669"/>
    <property type="project" value="InterPro"/>
</dbReference>
<dbReference type="SMART" id="SM00448">
    <property type="entry name" value="REC"/>
    <property type="match status" value="1"/>
</dbReference>
<keyword evidence="7" id="KW-1185">Reference proteome</keyword>
<evidence type="ECO:0000256" key="3">
    <source>
        <dbReference type="PROSITE-ProRule" id="PRU00169"/>
    </source>
</evidence>
<dbReference type="GO" id="GO:0000160">
    <property type="term" value="P:phosphorelay signal transduction system"/>
    <property type="evidence" value="ECO:0007669"/>
    <property type="project" value="InterPro"/>
</dbReference>
<keyword evidence="1 3" id="KW-0597">Phosphoprotein</keyword>
<dbReference type="InterPro" id="IPR058245">
    <property type="entry name" value="NreC/VraR/RcsB-like_REC"/>
</dbReference>
<dbReference type="RefSeq" id="WP_078947215.1">
    <property type="nucleotide sequence ID" value="NZ_CP003811.1"/>
</dbReference>
<evidence type="ECO:0000259" key="4">
    <source>
        <dbReference type="PROSITE" id="PS50043"/>
    </source>
</evidence>
<feature type="domain" description="Response regulatory" evidence="5">
    <location>
        <begin position="22"/>
        <end position="139"/>
    </location>
</feature>